<dbReference type="EMBL" id="JAUZVT010000002">
    <property type="protein sequence ID" value="MDT3331395.1"/>
    <property type="molecule type" value="Genomic_DNA"/>
</dbReference>
<dbReference type="Proteomes" id="UP001262835">
    <property type="component" value="Unassembled WGS sequence"/>
</dbReference>
<keyword evidence="3" id="KW-1185">Reference proteome</keyword>
<keyword evidence="1" id="KW-1133">Transmembrane helix</keyword>
<name>A0ABU3GM02_9MICO</name>
<feature type="transmembrane region" description="Helical" evidence="1">
    <location>
        <begin position="118"/>
        <end position="138"/>
    </location>
</feature>
<feature type="transmembrane region" description="Helical" evidence="1">
    <location>
        <begin position="94"/>
        <end position="112"/>
    </location>
</feature>
<evidence type="ECO:0000256" key="1">
    <source>
        <dbReference type="SAM" id="Phobius"/>
    </source>
</evidence>
<dbReference type="RefSeq" id="WP_311870393.1">
    <property type="nucleotide sequence ID" value="NZ_JAUZVT010000002.1"/>
</dbReference>
<feature type="transmembrane region" description="Helical" evidence="1">
    <location>
        <begin position="29"/>
        <end position="49"/>
    </location>
</feature>
<proteinExistence type="predicted"/>
<gene>
    <name evidence="2" type="ORF">Q9S78_12020</name>
</gene>
<comment type="caution">
    <text evidence="2">The sequence shown here is derived from an EMBL/GenBank/DDBJ whole genome shotgun (WGS) entry which is preliminary data.</text>
</comment>
<accession>A0ABU3GM02</accession>
<evidence type="ECO:0000313" key="3">
    <source>
        <dbReference type="Proteomes" id="UP001262835"/>
    </source>
</evidence>
<protein>
    <submittedName>
        <fullName evidence="2">Uncharacterized protein</fullName>
    </submittedName>
</protein>
<keyword evidence="1" id="KW-0812">Transmembrane</keyword>
<feature type="transmembrane region" description="Helical" evidence="1">
    <location>
        <begin position="61"/>
        <end position="82"/>
    </location>
</feature>
<organism evidence="2 3">
    <name type="scientific">Microbacterium aquilitoris</name>
    <dbReference type="NCBI Taxonomy" id="3067307"/>
    <lineage>
        <taxon>Bacteria</taxon>
        <taxon>Bacillati</taxon>
        <taxon>Actinomycetota</taxon>
        <taxon>Actinomycetes</taxon>
        <taxon>Micrococcales</taxon>
        <taxon>Microbacteriaceae</taxon>
        <taxon>Microbacterium</taxon>
    </lineage>
</organism>
<reference evidence="2 3" key="1">
    <citation type="submission" date="2023-08" db="EMBL/GenBank/DDBJ databases">
        <title>Microbacterium aquilitoris sp. nov. and Microbacterium gwkjibeachense sp. nov., isolated from beach.</title>
        <authorList>
            <person name="Lee S.D."/>
            <person name="Yang H."/>
            <person name="Kim I."/>
        </authorList>
    </citation>
    <scope>NUCLEOTIDE SEQUENCE [LARGE SCALE GENOMIC DNA]</scope>
    <source>
        <strain evidence="2 3">KSW-18</strain>
    </source>
</reference>
<keyword evidence="1" id="KW-0472">Membrane</keyword>
<evidence type="ECO:0000313" key="2">
    <source>
        <dbReference type="EMBL" id="MDT3331395.1"/>
    </source>
</evidence>
<sequence length="151" mass="16792">MRRRILRRTIWDADAISPDEWKFRNLMRIALPVYDAIVIGAGAWAMLWGSPILHRLFPDQVIVVLGALLSAAGIACAIGVIFPALWRLEVMSKVALVALLGTYAVVVLLFRSSPDPSSAFVVFILLLALPLPLFRLSLLGEDIKERREEEA</sequence>